<keyword evidence="2 8" id="KW-0812">Transmembrane</keyword>
<feature type="transmembrane region" description="Helical" evidence="8">
    <location>
        <begin position="337"/>
        <end position="360"/>
    </location>
</feature>
<reference evidence="10" key="2">
    <citation type="submission" date="2018-05" db="EMBL/GenBank/DDBJ databases">
        <title>OpunRS2 (Oryza punctata Reference Sequence Version 2).</title>
        <authorList>
            <person name="Zhang J."/>
            <person name="Kudrna D."/>
            <person name="Lee S."/>
            <person name="Talag J."/>
            <person name="Welchert J."/>
            <person name="Wing R.A."/>
        </authorList>
    </citation>
    <scope>NUCLEOTIDE SEQUENCE [LARGE SCALE GENOMIC DNA]</scope>
</reference>
<dbReference type="Gene3D" id="1.25.40.20">
    <property type="entry name" value="Ankyrin repeat-containing domain"/>
    <property type="match status" value="1"/>
</dbReference>
<dbReference type="InterPro" id="IPR002110">
    <property type="entry name" value="Ankyrin_rpt"/>
</dbReference>
<dbReference type="SMART" id="SM00248">
    <property type="entry name" value="ANK"/>
    <property type="match status" value="4"/>
</dbReference>
<feature type="domain" description="PGG" evidence="9">
    <location>
        <begin position="305"/>
        <end position="392"/>
    </location>
</feature>
<protein>
    <recommendedName>
        <fullName evidence="9">PGG domain-containing protein</fullName>
    </recommendedName>
</protein>
<dbReference type="HOGENOM" id="CLU_730734_0_0_1"/>
<evidence type="ECO:0000313" key="10">
    <source>
        <dbReference type="EnsemblPlants" id="OPUNC07G13290.1"/>
    </source>
</evidence>
<evidence type="ECO:0000313" key="11">
    <source>
        <dbReference type="Proteomes" id="UP000026962"/>
    </source>
</evidence>
<dbReference type="Proteomes" id="UP000026962">
    <property type="component" value="Chromosome 7"/>
</dbReference>
<keyword evidence="3" id="KW-0677">Repeat</keyword>
<keyword evidence="11" id="KW-1185">Reference proteome</keyword>
<dbReference type="InterPro" id="IPR036770">
    <property type="entry name" value="Ankyrin_rpt-contain_sf"/>
</dbReference>
<dbReference type="Pfam" id="PF12796">
    <property type="entry name" value="Ank_2"/>
    <property type="match status" value="1"/>
</dbReference>
<dbReference type="STRING" id="4537.A0A0E0LKP1"/>
<evidence type="ECO:0000256" key="8">
    <source>
        <dbReference type="SAM" id="Phobius"/>
    </source>
</evidence>
<organism evidence="10">
    <name type="scientific">Oryza punctata</name>
    <name type="common">Red rice</name>
    <dbReference type="NCBI Taxonomy" id="4537"/>
    <lineage>
        <taxon>Eukaryota</taxon>
        <taxon>Viridiplantae</taxon>
        <taxon>Streptophyta</taxon>
        <taxon>Embryophyta</taxon>
        <taxon>Tracheophyta</taxon>
        <taxon>Spermatophyta</taxon>
        <taxon>Magnoliopsida</taxon>
        <taxon>Liliopsida</taxon>
        <taxon>Poales</taxon>
        <taxon>Poaceae</taxon>
        <taxon>BOP clade</taxon>
        <taxon>Oryzoideae</taxon>
        <taxon>Oryzeae</taxon>
        <taxon>Oryzinae</taxon>
        <taxon>Oryza</taxon>
    </lineage>
</organism>
<dbReference type="Pfam" id="PF13962">
    <property type="entry name" value="PGG"/>
    <property type="match status" value="1"/>
</dbReference>
<sequence length="452" mass="49170">MDIYDVAALPMVLEWLNDKKLKTANMRQQEEAGDHRKVATGDLLSRLTCERDNDNGSTPLHLAASMDGLPAPYILIWSPLVLEPSRWAPAARLLLDANVSAAYQADNHGLYPIHVAASAGSMDTVKILLERCPDCATLRDGKGRTFLHVAAEKVSWGVVGYVCEFEGRENARFLSILNAQDDNGDTALHLAVHAQNLSTVRRLIRCQEVRLAVPNKKGMRPIDVSWRRMPLKAYHAWGTANGRVIAHSWELHVVNVGVTSSTKNDTPSPSMLTLTNLNCSASLSPFLRPHYNRDIRVGFHVARGDFRSAGDGGGAAGTPLLARHGSYAFDAFILADALAFVCSFMATSILLYAGMPAFSLNTRFANINFAYSLMMNSGRSLVAALALGLYVVLLPPVGRTIAVAIAADGHAIGPSSSQFGTVWLHYKCGATLYWSFILIFGLPAIRKWARAG</sequence>
<dbReference type="InterPro" id="IPR026961">
    <property type="entry name" value="PGG_dom"/>
</dbReference>
<evidence type="ECO:0000256" key="5">
    <source>
        <dbReference type="ARBA" id="ARBA00023043"/>
    </source>
</evidence>
<evidence type="ECO:0000259" key="9">
    <source>
        <dbReference type="Pfam" id="PF13962"/>
    </source>
</evidence>
<keyword evidence="4 8" id="KW-1133">Transmembrane helix</keyword>
<reference evidence="10" key="1">
    <citation type="submission" date="2015-04" db="UniProtKB">
        <authorList>
            <consortium name="EnsemblPlants"/>
        </authorList>
    </citation>
    <scope>IDENTIFICATION</scope>
</reference>
<evidence type="ECO:0000256" key="7">
    <source>
        <dbReference type="PROSITE-ProRule" id="PRU00023"/>
    </source>
</evidence>
<dbReference type="PROSITE" id="PS50297">
    <property type="entry name" value="ANK_REP_REGION"/>
    <property type="match status" value="2"/>
</dbReference>
<feature type="repeat" description="ANK" evidence="7">
    <location>
        <begin position="183"/>
        <end position="205"/>
    </location>
</feature>
<accession>A0A0E0LKP1</accession>
<dbReference type="AlphaFoldDB" id="A0A0E0LKP1"/>
<proteinExistence type="predicted"/>
<dbReference type="PANTHER" id="PTHR24186">
    <property type="entry name" value="PROTEIN PHOSPHATASE 1 REGULATORY SUBUNIT"/>
    <property type="match status" value="1"/>
</dbReference>
<feature type="transmembrane region" description="Helical" evidence="8">
    <location>
        <begin position="381"/>
        <end position="404"/>
    </location>
</feature>
<evidence type="ECO:0000256" key="3">
    <source>
        <dbReference type="ARBA" id="ARBA00022737"/>
    </source>
</evidence>
<dbReference type="EnsemblPlants" id="OPUNC07G13290.1">
    <property type="protein sequence ID" value="OPUNC07G13290.1"/>
    <property type="gene ID" value="OPUNC07G13290"/>
</dbReference>
<dbReference type="GO" id="GO:0005886">
    <property type="term" value="C:plasma membrane"/>
    <property type="evidence" value="ECO:0007669"/>
    <property type="project" value="TreeGrafter"/>
</dbReference>
<dbReference type="SUPFAM" id="SSF48403">
    <property type="entry name" value="Ankyrin repeat"/>
    <property type="match status" value="1"/>
</dbReference>
<dbReference type="OMA" id="NQGQYPI"/>
<feature type="transmembrane region" description="Helical" evidence="8">
    <location>
        <begin position="424"/>
        <end position="445"/>
    </location>
</feature>
<evidence type="ECO:0000256" key="2">
    <source>
        <dbReference type="ARBA" id="ARBA00022692"/>
    </source>
</evidence>
<dbReference type="Pfam" id="PF00023">
    <property type="entry name" value="Ank"/>
    <property type="match status" value="1"/>
</dbReference>
<evidence type="ECO:0000256" key="4">
    <source>
        <dbReference type="ARBA" id="ARBA00022989"/>
    </source>
</evidence>
<feature type="repeat" description="ANK" evidence="7">
    <location>
        <begin position="108"/>
        <end position="131"/>
    </location>
</feature>
<dbReference type="PROSITE" id="PS50088">
    <property type="entry name" value="ANK_REPEAT"/>
    <property type="match status" value="2"/>
</dbReference>
<keyword evidence="6 8" id="KW-0472">Membrane</keyword>
<evidence type="ECO:0000256" key="1">
    <source>
        <dbReference type="ARBA" id="ARBA00004141"/>
    </source>
</evidence>
<dbReference type="Gramene" id="OPUNC07G13290.1">
    <property type="protein sequence ID" value="OPUNC07G13290.1"/>
    <property type="gene ID" value="OPUNC07G13290"/>
</dbReference>
<comment type="subcellular location">
    <subcellularLocation>
        <location evidence="1">Membrane</location>
        <topology evidence="1">Multi-pass membrane protein</topology>
    </subcellularLocation>
</comment>
<keyword evidence="5 7" id="KW-0040">ANK repeat</keyword>
<dbReference type="PANTHER" id="PTHR24186:SF50">
    <property type="entry name" value="ANKYRIN REPEAT-CONTAINING PROTEIN ITN1-LIKE ISOFORM X1"/>
    <property type="match status" value="1"/>
</dbReference>
<name>A0A0E0LKP1_ORYPU</name>
<evidence type="ECO:0000256" key="6">
    <source>
        <dbReference type="ARBA" id="ARBA00023136"/>
    </source>
</evidence>
<dbReference type="eggNOG" id="KOG0504">
    <property type="taxonomic scope" value="Eukaryota"/>
</dbReference>